<sequence length="57" mass="6981">MMPEHIKEIYRTVLIKKIGISIERREWWENPQHYRLSIFYNGVPYYDSITLRPGNDL</sequence>
<dbReference type="AlphaFoldDB" id="A0A0F9I0M8"/>
<organism evidence="1">
    <name type="scientific">marine sediment metagenome</name>
    <dbReference type="NCBI Taxonomy" id="412755"/>
    <lineage>
        <taxon>unclassified sequences</taxon>
        <taxon>metagenomes</taxon>
        <taxon>ecological metagenomes</taxon>
    </lineage>
</organism>
<reference evidence="1" key="1">
    <citation type="journal article" date="2015" name="Nature">
        <title>Complex archaea that bridge the gap between prokaryotes and eukaryotes.</title>
        <authorList>
            <person name="Spang A."/>
            <person name="Saw J.H."/>
            <person name="Jorgensen S.L."/>
            <person name="Zaremba-Niedzwiedzka K."/>
            <person name="Martijn J."/>
            <person name="Lind A.E."/>
            <person name="van Eijk R."/>
            <person name="Schleper C."/>
            <person name="Guy L."/>
            <person name="Ettema T.J."/>
        </authorList>
    </citation>
    <scope>NUCLEOTIDE SEQUENCE</scope>
</reference>
<dbReference type="EMBL" id="LAZR01015441">
    <property type="protein sequence ID" value="KKM13159.1"/>
    <property type="molecule type" value="Genomic_DNA"/>
</dbReference>
<evidence type="ECO:0000313" key="1">
    <source>
        <dbReference type="EMBL" id="KKM13159.1"/>
    </source>
</evidence>
<name>A0A0F9I0M8_9ZZZZ</name>
<comment type="caution">
    <text evidence="1">The sequence shown here is derived from an EMBL/GenBank/DDBJ whole genome shotgun (WGS) entry which is preliminary data.</text>
</comment>
<proteinExistence type="predicted"/>
<gene>
    <name evidence="1" type="ORF">LCGC14_1719130</name>
</gene>
<protein>
    <submittedName>
        <fullName evidence="1">Uncharacterized protein</fullName>
    </submittedName>
</protein>
<accession>A0A0F9I0M8</accession>